<evidence type="ECO:0000313" key="10">
    <source>
        <dbReference type="EMBL" id="EFA75326.1"/>
    </source>
</evidence>
<dbReference type="STRING" id="670386.D3BTA9"/>
<comment type="caution">
    <text evidence="10">The sequence shown here is derived from an EMBL/GenBank/DDBJ whole genome shotgun (WGS) entry which is preliminary data.</text>
</comment>
<evidence type="ECO:0000259" key="7">
    <source>
        <dbReference type="Pfam" id="PF00149"/>
    </source>
</evidence>
<comment type="subunit">
    <text evidence="2">Homodimer.</text>
</comment>
<dbReference type="OMA" id="NWMEMDL"/>
<gene>
    <name evidence="10" type="ORF">PPL_11402</name>
</gene>
<dbReference type="GO" id="GO:0046872">
    <property type="term" value="F:metal ion binding"/>
    <property type="evidence" value="ECO:0007669"/>
    <property type="project" value="InterPro"/>
</dbReference>
<evidence type="ECO:0000256" key="1">
    <source>
        <dbReference type="ARBA" id="ARBA00004613"/>
    </source>
</evidence>
<dbReference type="InterPro" id="IPR041792">
    <property type="entry name" value="MPP_PAP"/>
</dbReference>
<proteinExistence type="inferred from homology"/>
<dbReference type="Pfam" id="PF16656">
    <property type="entry name" value="Pur_ac_phosph_N"/>
    <property type="match status" value="1"/>
</dbReference>
<keyword evidence="4 6" id="KW-0732">Signal</keyword>
<evidence type="ECO:0000256" key="2">
    <source>
        <dbReference type="ARBA" id="ARBA00011738"/>
    </source>
</evidence>
<dbReference type="AlphaFoldDB" id="D3BTA9"/>
<organism evidence="10 11">
    <name type="scientific">Heterostelium pallidum (strain ATCC 26659 / Pp 5 / PN500)</name>
    <name type="common">Cellular slime mold</name>
    <name type="synonym">Polysphondylium pallidum</name>
    <dbReference type="NCBI Taxonomy" id="670386"/>
    <lineage>
        <taxon>Eukaryota</taxon>
        <taxon>Amoebozoa</taxon>
        <taxon>Evosea</taxon>
        <taxon>Eumycetozoa</taxon>
        <taxon>Dictyostelia</taxon>
        <taxon>Acytosteliales</taxon>
        <taxon>Acytosteliaceae</taxon>
        <taxon>Heterostelium</taxon>
    </lineage>
</organism>
<evidence type="ECO:0000256" key="4">
    <source>
        <dbReference type="ARBA" id="ARBA00022729"/>
    </source>
</evidence>
<dbReference type="Pfam" id="PF14008">
    <property type="entry name" value="Metallophos_C"/>
    <property type="match status" value="1"/>
</dbReference>
<keyword evidence="5" id="KW-0325">Glycoprotein</keyword>
<reference evidence="10 11" key="1">
    <citation type="journal article" date="2011" name="Genome Res.">
        <title>Phylogeny-wide analysis of social amoeba genomes highlights ancient origins for complex intercellular communication.</title>
        <authorList>
            <person name="Heidel A.J."/>
            <person name="Lawal H.M."/>
            <person name="Felder M."/>
            <person name="Schilde C."/>
            <person name="Helps N.R."/>
            <person name="Tunggal B."/>
            <person name="Rivero F."/>
            <person name="John U."/>
            <person name="Schleicher M."/>
            <person name="Eichinger L."/>
            <person name="Platzer M."/>
            <person name="Noegel A.A."/>
            <person name="Schaap P."/>
            <person name="Gloeckner G."/>
        </authorList>
    </citation>
    <scope>NUCLEOTIDE SEQUENCE [LARGE SCALE GENOMIC DNA]</scope>
    <source>
        <strain evidence="11">ATCC 26659 / Pp 5 / PN500</strain>
    </source>
</reference>
<sequence>MNIIIILFGILCLLFGNCYSQAILKASPEVLQQSGDFIEISWQGIENPTPMDALAIYFPVDSNITAPVGYILLSNSSTWREGYGSMSIKLVNVRDNYLFRIWVPGNVPPTITYDKIMLTNVATSNVVTFENLNMPGKQYLSLTNNTDEMRLMWISGTDDTPIVMVGTSPSSLLDKFTGTTVTYTINQMCEKPAIDPLYFRNPGFIHDVIISGLDHATEYYYTFGSNNDGFAGPFSFISAPAPASEAYIIAFGDLGVMPSFYPANSDAQTPAPQTVANVYQTVMAPISHSPLAKKLGKKSVNGLNQSPTWTVLHIGDISYARGYAFLWDYFQDSMAEVLGRAPYMVSIGNHEWDYKNQSFNPSWSDYGTDSGGECGVPYNTRYHMTGAENTPERNLWYSFENGPIHFTVMSAEHDFLAGSPQYEWLKQDLASVDRTRTPWVVFSGHRPMYDSALPGDEIGLKTNLRLNIEPLLIEYDVNLCLWGHVHVYERMCGLNNGTCAQSDNDAPVHVLIGMAGNTYQVPWTATDLDNGNGHEIQPDYSIFRAINYGYTRFYANTTSLYFEYVGNNRNLVHDSFWLESKY</sequence>
<dbReference type="GeneID" id="31366870"/>
<dbReference type="RefSeq" id="XP_020427460.1">
    <property type="nucleotide sequence ID" value="XM_020582157.1"/>
</dbReference>
<protein>
    <recommendedName>
        <fullName evidence="6">Purple acid phosphatase</fullName>
        <ecNumber evidence="6">3.1.3.2</ecNumber>
    </recommendedName>
</protein>
<dbReference type="EC" id="3.1.3.2" evidence="6"/>
<accession>D3BTA9</accession>
<keyword evidence="6" id="KW-0378">Hydrolase</keyword>
<dbReference type="GO" id="GO:0005576">
    <property type="term" value="C:extracellular region"/>
    <property type="evidence" value="ECO:0007669"/>
    <property type="project" value="UniProtKB-SubCell"/>
</dbReference>
<keyword evidence="11" id="KW-1185">Reference proteome</keyword>
<keyword evidence="3" id="KW-0964">Secreted</keyword>
<dbReference type="Gene3D" id="3.60.21.10">
    <property type="match status" value="1"/>
</dbReference>
<dbReference type="PANTHER" id="PTHR45778:SF7">
    <property type="entry name" value="PURPLE ACID PHOSPHATASE"/>
    <property type="match status" value="1"/>
</dbReference>
<dbReference type="Proteomes" id="UP000001396">
    <property type="component" value="Unassembled WGS sequence"/>
</dbReference>
<name>D3BTA9_HETP5</name>
<dbReference type="EMBL" id="ADBJ01000056">
    <property type="protein sequence ID" value="EFA75326.1"/>
    <property type="molecule type" value="Genomic_DNA"/>
</dbReference>
<dbReference type="PANTHER" id="PTHR45778">
    <property type="entry name" value="PURPLE ACID PHOSPHATASE-RELATED"/>
    <property type="match status" value="1"/>
</dbReference>
<dbReference type="InterPro" id="IPR008963">
    <property type="entry name" value="Purple_acid_Pase-like_N"/>
</dbReference>
<dbReference type="SUPFAM" id="SSF49363">
    <property type="entry name" value="Purple acid phosphatase, N-terminal domain"/>
    <property type="match status" value="1"/>
</dbReference>
<feature type="signal peptide" evidence="6">
    <location>
        <begin position="1"/>
        <end position="20"/>
    </location>
</feature>
<evidence type="ECO:0000256" key="3">
    <source>
        <dbReference type="ARBA" id="ARBA00022525"/>
    </source>
</evidence>
<dbReference type="GO" id="GO:0003993">
    <property type="term" value="F:acid phosphatase activity"/>
    <property type="evidence" value="ECO:0007669"/>
    <property type="project" value="UniProtKB-EC"/>
</dbReference>
<comment type="subcellular location">
    <subcellularLocation>
        <location evidence="1">Secreted</location>
    </subcellularLocation>
</comment>
<evidence type="ECO:0000256" key="5">
    <source>
        <dbReference type="ARBA" id="ARBA00023180"/>
    </source>
</evidence>
<feature type="domain" description="Purple acid phosphatase N-terminal" evidence="9">
    <location>
        <begin position="137"/>
        <end position="236"/>
    </location>
</feature>
<dbReference type="Pfam" id="PF00149">
    <property type="entry name" value="Metallophos"/>
    <property type="match status" value="1"/>
</dbReference>
<dbReference type="CDD" id="cd00839">
    <property type="entry name" value="MPP_PAPs"/>
    <property type="match status" value="1"/>
</dbReference>
<evidence type="ECO:0000256" key="6">
    <source>
        <dbReference type="RuleBase" id="RU361203"/>
    </source>
</evidence>
<dbReference type="InterPro" id="IPR025733">
    <property type="entry name" value="PAPs_C"/>
</dbReference>
<comment type="catalytic activity">
    <reaction evidence="6">
        <text>a phosphate monoester + H2O = an alcohol + phosphate</text>
        <dbReference type="Rhea" id="RHEA:15017"/>
        <dbReference type="ChEBI" id="CHEBI:15377"/>
        <dbReference type="ChEBI" id="CHEBI:30879"/>
        <dbReference type="ChEBI" id="CHEBI:43474"/>
        <dbReference type="ChEBI" id="CHEBI:67140"/>
        <dbReference type="EC" id="3.1.3.2"/>
    </reaction>
</comment>
<dbReference type="InterPro" id="IPR015914">
    <property type="entry name" value="PAPs_N"/>
</dbReference>
<evidence type="ECO:0000259" key="9">
    <source>
        <dbReference type="Pfam" id="PF16656"/>
    </source>
</evidence>
<evidence type="ECO:0000259" key="8">
    <source>
        <dbReference type="Pfam" id="PF14008"/>
    </source>
</evidence>
<evidence type="ECO:0000313" key="11">
    <source>
        <dbReference type="Proteomes" id="UP000001396"/>
    </source>
</evidence>
<feature type="domain" description="Calcineurin-like phosphoesterase" evidence="7">
    <location>
        <begin position="310"/>
        <end position="488"/>
    </location>
</feature>
<dbReference type="SUPFAM" id="SSF56300">
    <property type="entry name" value="Metallo-dependent phosphatases"/>
    <property type="match status" value="1"/>
</dbReference>
<dbReference type="InParanoid" id="D3BTA9"/>
<dbReference type="InterPro" id="IPR004843">
    <property type="entry name" value="Calcineurin-like_PHP"/>
</dbReference>
<comment type="similarity">
    <text evidence="6">Belongs to the metallophosphoesterase superfamily. Purple acid phosphatase family.</text>
</comment>
<dbReference type="InterPro" id="IPR029052">
    <property type="entry name" value="Metallo-depent_PP-like"/>
</dbReference>
<feature type="domain" description="Purple acid phosphatase C-terminal" evidence="8">
    <location>
        <begin position="506"/>
        <end position="575"/>
    </location>
</feature>
<feature type="chain" id="PRO_5005126274" description="Purple acid phosphatase" evidence="6">
    <location>
        <begin position="21"/>
        <end position="582"/>
    </location>
</feature>
<dbReference type="Gene3D" id="2.60.40.380">
    <property type="entry name" value="Purple acid phosphatase-like, N-terminal"/>
    <property type="match status" value="1"/>
</dbReference>